<dbReference type="GO" id="GO:0003964">
    <property type="term" value="F:RNA-directed DNA polymerase activity"/>
    <property type="evidence" value="ECO:0007669"/>
    <property type="project" value="UniProtKB-KW"/>
</dbReference>
<evidence type="ECO:0000259" key="2">
    <source>
        <dbReference type="PROSITE" id="PS50878"/>
    </source>
</evidence>
<dbReference type="CDD" id="cd01646">
    <property type="entry name" value="RT_Bac_retron_I"/>
    <property type="match status" value="1"/>
</dbReference>
<evidence type="ECO:0000313" key="3">
    <source>
        <dbReference type="EMBL" id="EGV29888.1"/>
    </source>
</evidence>
<dbReference type="Proteomes" id="UP000004200">
    <property type="component" value="Unassembled WGS sequence"/>
</dbReference>
<dbReference type="NCBIfam" id="NF041747">
    <property type="entry name" value="Drt3a"/>
    <property type="match status" value="1"/>
</dbReference>
<comment type="caution">
    <text evidence="3">The sequence shown here is derived from an EMBL/GenBank/DDBJ whole genome shotgun (WGS) entry which is preliminary data.</text>
</comment>
<dbReference type="RefSeq" id="WP_007041721.1">
    <property type="nucleotide sequence ID" value="NZ_AFWT01000022.1"/>
</dbReference>
<dbReference type="eggNOG" id="COG3344">
    <property type="taxonomic scope" value="Bacteria"/>
</dbReference>
<dbReference type="PANTHER" id="PTHR34047:SF8">
    <property type="entry name" value="PROTEIN YKFC"/>
    <property type="match status" value="1"/>
</dbReference>
<protein>
    <submittedName>
        <fullName evidence="3">RNA-directed DNA polymerase (Reverse transcriptase)</fullName>
    </submittedName>
</protein>
<dbReference type="AlphaFoldDB" id="G2E3Z5"/>
<gene>
    <name evidence="3" type="ORF">ThidrDRAFT_3008</name>
</gene>
<proteinExistence type="inferred from homology"/>
<keyword evidence="3" id="KW-0548">Nucleotidyltransferase</keyword>
<dbReference type="PROSITE" id="PS50878">
    <property type="entry name" value="RT_POL"/>
    <property type="match status" value="1"/>
</dbReference>
<dbReference type="InterPro" id="IPR000477">
    <property type="entry name" value="RT_dom"/>
</dbReference>
<feature type="domain" description="Reverse transcriptase" evidence="2">
    <location>
        <begin position="1"/>
        <end position="255"/>
    </location>
</feature>
<keyword evidence="3" id="KW-0695">RNA-directed DNA polymerase</keyword>
<comment type="similarity">
    <text evidence="1">Belongs to the bacterial reverse transcriptase family.</text>
</comment>
<organism evidence="3 4">
    <name type="scientific">Thiorhodococcus drewsii AZ1</name>
    <dbReference type="NCBI Taxonomy" id="765913"/>
    <lineage>
        <taxon>Bacteria</taxon>
        <taxon>Pseudomonadati</taxon>
        <taxon>Pseudomonadota</taxon>
        <taxon>Gammaproteobacteria</taxon>
        <taxon>Chromatiales</taxon>
        <taxon>Chromatiaceae</taxon>
        <taxon>Thiorhodococcus</taxon>
    </lineage>
</organism>
<keyword evidence="4" id="KW-1185">Reference proteome</keyword>
<dbReference type="EMBL" id="AFWT01000022">
    <property type="protein sequence ID" value="EGV29888.1"/>
    <property type="molecule type" value="Genomic_DNA"/>
</dbReference>
<evidence type="ECO:0000313" key="4">
    <source>
        <dbReference type="Proteomes" id="UP000004200"/>
    </source>
</evidence>
<dbReference type="STRING" id="765913.ThidrDRAFT_3008"/>
<dbReference type="OrthoDB" id="9793236at2"/>
<dbReference type="PANTHER" id="PTHR34047">
    <property type="entry name" value="NUCLEAR INTRON MATURASE 1, MITOCHONDRIAL-RELATED"/>
    <property type="match status" value="1"/>
</dbReference>
<keyword evidence="3" id="KW-0808">Transferase</keyword>
<evidence type="ECO:0000256" key="1">
    <source>
        <dbReference type="ARBA" id="ARBA00034120"/>
    </source>
</evidence>
<accession>G2E3Z5</accession>
<dbReference type="InterPro" id="IPR043502">
    <property type="entry name" value="DNA/RNA_pol_sf"/>
</dbReference>
<dbReference type="Pfam" id="PF00078">
    <property type="entry name" value="RVT_1"/>
    <property type="match status" value="1"/>
</dbReference>
<name>G2E3Z5_9GAMM</name>
<reference evidence="3 4" key="1">
    <citation type="submission" date="2011-06" db="EMBL/GenBank/DDBJ databases">
        <title>The draft genome of Thiorhodococcus drewsii AZ1.</title>
        <authorList>
            <consortium name="US DOE Joint Genome Institute (JGI-PGF)"/>
            <person name="Lucas S."/>
            <person name="Han J."/>
            <person name="Lapidus A."/>
            <person name="Cheng J.-F."/>
            <person name="Goodwin L."/>
            <person name="Pitluck S."/>
            <person name="Peters L."/>
            <person name="Land M.L."/>
            <person name="Hauser L."/>
            <person name="Vogl K."/>
            <person name="Liu Z."/>
            <person name="Imhoff J."/>
            <person name="Thiel V."/>
            <person name="Frigaard N.-U."/>
            <person name="Bryant D.A."/>
            <person name="Woyke T.J."/>
        </authorList>
    </citation>
    <scope>NUCLEOTIDE SEQUENCE [LARGE SCALE GENOMIC DNA]</scope>
    <source>
        <strain evidence="3 4">AZ1</strain>
    </source>
</reference>
<dbReference type="SUPFAM" id="SSF56672">
    <property type="entry name" value="DNA/RNA polymerases"/>
    <property type="match status" value="1"/>
</dbReference>
<dbReference type="InterPro" id="IPR051083">
    <property type="entry name" value="GrpII_Intron_Splice-Mob/Def"/>
</dbReference>
<sequence>MHDQSFGYSSLLRCLRRSDFYTHRDLHIDDRKRLYIENGVNILRDEWPRNPLIKRHTCKKDFYFVDNLPSILILRKIQKNLQHAYKPTTLNRNSVVNVLSRLLQEGTPYRVYRTDIRSFFESVDTVPLLESINKKSGLSPLTKEALQHFFRHYKAAGGVGLPRGLSLSSVLSEIALHDFDNTIKRNIHSQYYARYVDDILVITDAREAEKEFYEFIANALPESLELNYKKTSVITLKKSIKESGTHELEYLGYRLIVPPLKGSSNTKDKSFRQVEIEIADKKINKIKTKIVRSFLSFAQNRDFILLHDRLKYLTKNFSVYDYKTGTKNLSGIFHNYPNLSHNNQSIELLDKFLKIAIISQKGRSFSRTNGLLTKRQQRLLLTLSFRKGFSEKDFIHFSGKRIIQIQECWKNA</sequence>